<dbReference type="GO" id="GO:0005506">
    <property type="term" value="F:iron ion binding"/>
    <property type="evidence" value="ECO:0007669"/>
    <property type="project" value="InterPro"/>
</dbReference>
<evidence type="ECO:0000256" key="1">
    <source>
        <dbReference type="ARBA" id="ARBA00001971"/>
    </source>
</evidence>
<evidence type="ECO:0000256" key="4">
    <source>
        <dbReference type="ARBA" id="ARBA00023002"/>
    </source>
</evidence>
<gene>
    <name evidence="6" type="ORF">N8I77_012168</name>
</gene>
<reference evidence="6" key="1">
    <citation type="submission" date="2023-06" db="EMBL/GenBank/DDBJ databases">
        <authorList>
            <person name="Noh H."/>
        </authorList>
    </citation>
    <scope>NUCLEOTIDE SEQUENCE</scope>
    <source>
        <strain evidence="6">DUCC20226</strain>
    </source>
</reference>
<evidence type="ECO:0008006" key="8">
    <source>
        <dbReference type="Google" id="ProtNLM"/>
    </source>
</evidence>
<dbReference type="GO" id="GO:0004497">
    <property type="term" value="F:monooxygenase activity"/>
    <property type="evidence" value="ECO:0007669"/>
    <property type="project" value="InterPro"/>
</dbReference>
<proteinExistence type="inferred from homology"/>
<dbReference type="GO" id="GO:0016705">
    <property type="term" value="F:oxidoreductase activity, acting on paired donors, with incorporation or reduction of molecular oxygen"/>
    <property type="evidence" value="ECO:0007669"/>
    <property type="project" value="InterPro"/>
</dbReference>
<evidence type="ECO:0000313" key="7">
    <source>
        <dbReference type="Proteomes" id="UP001265746"/>
    </source>
</evidence>
<evidence type="ECO:0000313" key="6">
    <source>
        <dbReference type="EMBL" id="KAK2598781.1"/>
    </source>
</evidence>
<comment type="cofactor">
    <cofactor evidence="1">
        <name>heme</name>
        <dbReference type="ChEBI" id="CHEBI:30413"/>
    </cofactor>
</comment>
<evidence type="ECO:0000256" key="2">
    <source>
        <dbReference type="ARBA" id="ARBA00010617"/>
    </source>
</evidence>
<comment type="similarity">
    <text evidence="2">Belongs to the cytochrome P450 family.</text>
</comment>
<dbReference type="PANTHER" id="PTHR46206:SF9">
    <property type="entry name" value="CYTOCHROME P450"/>
    <property type="match status" value="1"/>
</dbReference>
<dbReference type="AlphaFoldDB" id="A0AAD9S4C7"/>
<dbReference type="Pfam" id="PF00067">
    <property type="entry name" value="p450"/>
    <property type="match status" value="1"/>
</dbReference>
<dbReference type="InterPro" id="IPR001128">
    <property type="entry name" value="Cyt_P450"/>
</dbReference>
<dbReference type="Proteomes" id="UP001265746">
    <property type="component" value="Unassembled WGS sequence"/>
</dbReference>
<dbReference type="GO" id="GO:0020037">
    <property type="term" value="F:heme binding"/>
    <property type="evidence" value="ECO:0007669"/>
    <property type="project" value="InterPro"/>
</dbReference>
<accession>A0AAD9S4C7</accession>
<keyword evidence="7" id="KW-1185">Reference proteome</keyword>
<evidence type="ECO:0000256" key="3">
    <source>
        <dbReference type="ARBA" id="ARBA00022723"/>
    </source>
</evidence>
<evidence type="ECO:0000256" key="5">
    <source>
        <dbReference type="ARBA" id="ARBA00023004"/>
    </source>
</evidence>
<dbReference type="CDD" id="cd11041">
    <property type="entry name" value="CYP503A1-like"/>
    <property type="match status" value="1"/>
</dbReference>
<dbReference type="InterPro" id="IPR036396">
    <property type="entry name" value="Cyt_P450_sf"/>
</dbReference>
<keyword evidence="4" id="KW-0560">Oxidoreductase</keyword>
<comment type="caution">
    <text evidence="6">The sequence shown here is derived from an EMBL/GenBank/DDBJ whole genome shotgun (WGS) entry which is preliminary data.</text>
</comment>
<name>A0AAD9S4C7_PHOAM</name>
<dbReference type="PANTHER" id="PTHR46206">
    <property type="entry name" value="CYTOCHROME P450"/>
    <property type="match status" value="1"/>
</dbReference>
<sequence>MVVLKDKLIPELWKYVDMARDEWAYSWLLEPSDTTKWVGVNLEYTVRMLVARLTATVFMGHPVCRDPEWLKISLELSVDMFKTTVRLKMFPPWLYPIAIRLLPAARRSKSQLRQAQKIVAALMQKHAAAVASGTEEEDVFLHWQIDHALPSEKEVPEMAKRQCILTLASIHTTAMTVGHMIYDLCAHSEWITPMVKEVDGIFKSLARPGDKWGEATALGISSKAWLAREPITFKDGTKIPEGTRVAFPMYDCHMDSGMFPNLEVFDPMRIYRKRHASPDQKHLLMAGQTSPNNLSFGYGNQACSGRQFAVAEIKLIVGRLLHEYEFRLPEGKSRPKVMYINENVFPDQSATVLLRRRNAS</sequence>
<organism evidence="6 7">
    <name type="scientific">Phomopsis amygdali</name>
    <name type="common">Fusicoccum amygdali</name>
    <dbReference type="NCBI Taxonomy" id="1214568"/>
    <lineage>
        <taxon>Eukaryota</taxon>
        <taxon>Fungi</taxon>
        <taxon>Dikarya</taxon>
        <taxon>Ascomycota</taxon>
        <taxon>Pezizomycotina</taxon>
        <taxon>Sordariomycetes</taxon>
        <taxon>Sordariomycetidae</taxon>
        <taxon>Diaporthales</taxon>
        <taxon>Diaporthaceae</taxon>
        <taxon>Diaporthe</taxon>
    </lineage>
</organism>
<dbReference type="SUPFAM" id="SSF48264">
    <property type="entry name" value="Cytochrome P450"/>
    <property type="match status" value="1"/>
</dbReference>
<dbReference type="Gene3D" id="1.10.630.10">
    <property type="entry name" value="Cytochrome P450"/>
    <property type="match status" value="1"/>
</dbReference>
<keyword evidence="5" id="KW-0408">Iron</keyword>
<protein>
    <recommendedName>
        <fullName evidence="8">Cytochrome P450</fullName>
    </recommendedName>
</protein>
<dbReference type="EMBL" id="JAUJFL010000008">
    <property type="protein sequence ID" value="KAK2598781.1"/>
    <property type="molecule type" value="Genomic_DNA"/>
</dbReference>
<keyword evidence="3" id="KW-0479">Metal-binding</keyword>